<name>A0A381XPZ5_9ZZZZ</name>
<dbReference type="AlphaFoldDB" id="A0A381XPZ5"/>
<protein>
    <recommendedName>
        <fullName evidence="1">Putative regulatory protein FmdB zinc ribbon domain-containing protein</fullName>
    </recommendedName>
</protein>
<dbReference type="EMBL" id="UINC01015886">
    <property type="protein sequence ID" value="SVA66562.1"/>
    <property type="molecule type" value="Genomic_DNA"/>
</dbReference>
<dbReference type="PANTHER" id="PTHR34404:SF3">
    <property type="entry name" value="REGULATORY PROTEIN, FMDB FAMILY"/>
    <property type="match status" value="1"/>
</dbReference>
<sequence>MPIYEFYCENCHTVFNFFSQRVNTEKRPDCPKCDRSRLERQVSVFSVSRNRAEQGSDPFEGVDESRLEQAIMSMAGELEGLDQDNPQQAARAMRKVMDQAGIEWGDGVEEAIGRLEAGDDPDEIEATLGNSFDDDANPFSVKSRSMLGAIRRKYLPPKTDPALYDL</sequence>
<dbReference type="PANTHER" id="PTHR34404">
    <property type="entry name" value="REGULATORY PROTEIN, FMDB FAMILY"/>
    <property type="match status" value="1"/>
</dbReference>
<evidence type="ECO:0000259" key="1">
    <source>
        <dbReference type="SMART" id="SM00834"/>
    </source>
</evidence>
<proteinExistence type="predicted"/>
<reference evidence="2" key="1">
    <citation type="submission" date="2018-05" db="EMBL/GenBank/DDBJ databases">
        <authorList>
            <person name="Lanie J.A."/>
            <person name="Ng W.-L."/>
            <person name="Kazmierczak K.M."/>
            <person name="Andrzejewski T.M."/>
            <person name="Davidsen T.M."/>
            <person name="Wayne K.J."/>
            <person name="Tettelin H."/>
            <person name="Glass J.I."/>
            <person name="Rusch D."/>
            <person name="Podicherti R."/>
            <person name="Tsui H.-C.T."/>
            <person name="Winkler M.E."/>
        </authorList>
    </citation>
    <scope>NUCLEOTIDE SEQUENCE</scope>
</reference>
<dbReference type="SMART" id="SM00834">
    <property type="entry name" value="CxxC_CXXC_SSSS"/>
    <property type="match status" value="1"/>
</dbReference>
<gene>
    <name evidence="2" type="ORF">METZ01_LOCUS119416</name>
</gene>
<dbReference type="InterPro" id="IPR013429">
    <property type="entry name" value="Regulatory_FmdB_Zinc_ribbon"/>
</dbReference>
<accession>A0A381XPZ5</accession>
<dbReference type="Pfam" id="PF09723">
    <property type="entry name" value="Zn_ribbon_8"/>
    <property type="match status" value="1"/>
</dbReference>
<organism evidence="2">
    <name type="scientific">marine metagenome</name>
    <dbReference type="NCBI Taxonomy" id="408172"/>
    <lineage>
        <taxon>unclassified sequences</taxon>
        <taxon>metagenomes</taxon>
        <taxon>ecological metagenomes</taxon>
    </lineage>
</organism>
<dbReference type="NCBIfam" id="TIGR02605">
    <property type="entry name" value="CxxC_CxxC_SSSS"/>
    <property type="match status" value="1"/>
</dbReference>
<evidence type="ECO:0000313" key="2">
    <source>
        <dbReference type="EMBL" id="SVA66562.1"/>
    </source>
</evidence>
<feature type="domain" description="Putative regulatory protein FmdB zinc ribbon" evidence="1">
    <location>
        <begin position="1"/>
        <end position="43"/>
    </location>
</feature>